<evidence type="ECO:0000256" key="3">
    <source>
        <dbReference type="ARBA" id="ARBA00022737"/>
    </source>
</evidence>
<evidence type="ECO:0000256" key="5">
    <source>
        <dbReference type="ARBA" id="ARBA00023180"/>
    </source>
</evidence>
<dbReference type="SUPFAM" id="SSF57625">
    <property type="entry name" value="Invertebrate chitin-binding proteins"/>
    <property type="match status" value="3"/>
</dbReference>
<feature type="compositionally biased region" description="Low complexity" evidence="6">
    <location>
        <begin position="227"/>
        <end position="239"/>
    </location>
</feature>
<dbReference type="PANTHER" id="PTHR23301">
    <property type="entry name" value="CHITIN BINDING PERITROPHIN-A"/>
    <property type="match status" value="1"/>
</dbReference>
<keyword evidence="5" id="KW-0325">Glycoprotein</keyword>
<name>W8C2M8_CERCA</name>
<dbReference type="GO" id="GO:0005576">
    <property type="term" value="C:extracellular region"/>
    <property type="evidence" value="ECO:0007669"/>
    <property type="project" value="InterPro"/>
</dbReference>
<dbReference type="Pfam" id="PF01607">
    <property type="entry name" value="CBM_14"/>
    <property type="match status" value="3"/>
</dbReference>
<evidence type="ECO:0000256" key="2">
    <source>
        <dbReference type="ARBA" id="ARBA00022729"/>
    </source>
</evidence>
<dbReference type="Gene3D" id="2.170.140.10">
    <property type="entry name" value="Chitin binding domain"/>
    <property type="match status" value="3"/>
</dbReference>
<dbReference type="InterPro" id="IPR051940">
    <property type="entry name" value="Chitin_bind-dev_reg"/>
</dbReference>
<keyword evidence="4" id="KW-1015">Disulfide bond</keyword>
<dbReference type="EMBL" id="GAMC01000373">
    <property type="protein sequence ID" value="JAC06183.1"/>
    <property type="molecule type" value="mRNA"/>
</dbReference>
<evidence type="ECO:0000313" key="8">
    <source>
        <dbReference type="EMBL" id="JAC06183.1"/>
    </source>
</evidence>
<evidence type="ECO:0000256" key="6">
    <source>
        <dbReference type="SAM" id="MobiDB-lite"/>
    </source>
</evidence>
<reference evidence="8" key="2">
    <citation type="journal article" date="2014" name="BMC Genomics">
        <title>A genomic perspective to assessing quality of mass-reared SIT flies used in Mediterranean fruit fly (Ceratitis capitata) eradication in California.</title>
        <authorList>
            <person name="Calla B."/>
            <person name="Hall B."/>
            <person name="Hou S."/>
            <person name="Geib S.M."/>
        </authorList>
    </citation>
    <scope>NUCLEOTIDE SEQUENCE</scope>
</reference>
<dbReference type="PROSITE" id="PS50940">
    <property type="entry name" value="CHIT_BIND_II"/>
    <property type="match status" value="3"/>
</dbReference>
<sequence>MDIKLSRVAFICLAWATAVLDISNALTSNLFLRTVAKRQNNVCLNHTAGEFDRNPDDCRSFYLCLENGQAVLAPCPPTMLFNPVSKLCDTADNVNCEASTTGVANVSNNNNNNNHNGNNDNNNNNNSYNNGNSVGNALLNVSQYCASQPTEQNRIIFVGSSINCQQYFMCYYGQAVLQECSANLHWNANIAKCDLPEKAGCQLENGDTSASSSETFNGNGNSGNGVGTSEIGSQSGGQSSTDELINCPIYGQHVFPHMSRCEYFIYCIKGHAILQQCPFYYNFDIVSKSCKWRRSAICVRDLNINFQKLIAK</sequence>
<dbReference type="AlphaFoldDB" id="W8C2M8"/>
<keyword evidence="3" id="KW-0677">Repeat</keyword>
<dbReference type="SMART" id="SM00494">
    <property type="entry name" value="ChtBD2"/>
    <property type="match status" value="3"/>
</dbReference>
<feature type="region of interest" description="Disordered" evidence="6">
    <location>
        <begin position="210"/>
        <end position="239"/>
    </location>
</feature>
<evidence type="ECO:0000259" key="7">
    <source>
        <dbReference type="PROSITE" id="PS50940"/>
    </source>
</evidence>
<organism evidence="8">
    <name type="scientific">Ceratitis capitata</name>
    <name type="common">Mediterranean fruit fly</name>
    <name type="synonym">Tephritis capitata</name>
    <dbReference type="NCBI Taxonomy" id="7213"/>
    <lineage>
        <taxon>Eukaryota</taxon>
        <taxon>Metazoa</taxon>
        <taxon>Ecdysozoa</taxon>
        <taxon>Arthropoda</taxon>
        <taxon>Hexapoda</taxon>
        <taxon>Insecta</taxon>
        <taxon>Pterygota</taxon>
        <taxon>Neoptera</taxon>
        <taxon>Endopterygota</taxon>
        <taxon>Diptera</taxon>
        <taxon>Brachycera</taxon>
        <taxon>Muscomorpha</taxon>
        <taxon>Tephritoidea</taxon>
        <taxon>Tephritidae</taxon>
        <taxon>Ceratitis</taxon>
        <taxon>Ceratitis</taxon>
    </lineage>
</organism>
<feature type="region of interest" description="Disordered" evidence="6">
    <location>
        <begin position="107"/>
        <end position="132"/>
    </location>
</feature>
<dbReference type="GO" id="GO:0008061">
    <property type="term" value="F:chitin binding"/>
    <property type="evidence" value="ECO:0007669"/>
    <property type="project" value="UniProtKB-KW"/>
</dbReference>
<reference evidence="8" key="1">
    <citation type="submission" date="2013-07" db="EMBL/GenBank/DDBJ databases">
        <authorList>
            <person name="Geib S."/>
        </authorList>
    </citation>
    <scope>NUCLEOTIDE SEQUENCE</scope>
</reference>
<dbReference type="PANTHER" id="PTHR23301:SF0">
    <property type="entry name" value="CHITIN-BINDING TYPE-2 DOMAIN-CONTAINING PROTEIN-RELATED"/>
    <property type="match status" value="1"/>
</dbReference>
<evidence type="ECO:0000256" key="1">
    <source>
        <dbReference type="ARBA" id="ARBA00022669"/>
    </source>
</evidence>
<keyword evidence="1" id="KW-0147">Chitin-binding</keyword>
<proteinExistence type="evidence at transcript level"/>
<feature type="domain" description="Chitin-binding type-2" evidence="7">
    <location>
        <begin position="40"/>
        <end position="98"/>
    </location>
</feature>
<feature type="domain" description="Chitin-binding type-2" evidence="7">
    <location>
        <begin position="142"/>
        <end position="203"/>
    </location>
</feature>
<evidence type="ECO:0000256" key="4">
    <source>
        <dbReference type="ARBA" id="ARBA00023157"/>
    </source>
</evidence>
<dbReference type="OrthoDB" id="6020543at2759"/>
<dbReference type="InterPro" id="IPR002557">
    <property type="entry name" value="Chitin-bd_dom"/>
</dbReference>
<feature type="domain" description="Chitin-binding type-2" evidence="7">
    <location>
        <begin position="244"/>
        <end position="300"/>
    </location>
</feature>
<accession>W8C2M8</accession>
<dbReference type="InterPro" id="IPR036508">
    <property type="entry name" value="Chitin-bd_dom_sf"/>
</dbReference>
<protein>
    <recommendedName>
        <fullName evidence="7">Chitin-binding type-2 domain-containing protein</fullName>
    </recommendedName>
</protein>
<keyword evidence="2" id="KW-0732">Signal</keyword>